<accession>A0A1V3STS2</accession>
<dbReference type="RefSeq" id="WP_179108925.1">
    <property type="nucleotide sequence ID" value="NZ_MPOJ01000018.1"/>
</dbReference>
<dbReference type="GO" id="GO:0005829">
    <property type="term" value="C:cytosol"/>
    <property type="evidence" value="ECO:0007669"/>
    <property type="project" value="TreeGrafter"/>
</dbReference>
<proteinExistence type="predicted"/>
<gene>
    <name evidence="3" type="ORF">BOX24_09545</name>
</gene>
<dbReference type="SUPFAM" id="SSF53756">
    <property type="entry name" value="UDP-Glycosyltransferase/glycogen phosphorylase"/>
    <property type="match status" value="1"/>
</dbReference>
<dbReference type="AlphaFoldDB" id="A0A1V3STS2"/>
<name>A0A1V3STS2_9BACT</name>
<dbReference type="GO" id="GO:0008713">
    <property type="term" value="F:ADP-heptose-lipopolysaccharide heptosyltransferase activity"/>
    <property type="evidence" value="ECO:0007669"/>
    <property type="project" value="TreeGrafter"/>
</dbReference>
<dbReference type="PANTHER" id="PTHR30160">
    <property type="entry name" value="TETRAACYLDISACCHARIDE 4'-KINASE-RELATED"/>
    <property type="match status" value="1"/>
</dbReference>
<dbReference type="CDD" id="cd03789">
    <property type="entry name" value="GT9_LPS_heptosyltransferase"/>
    <property type="match status" value="1"/>
</dbReference>
<evidence type="ECO:0000256" key="2">
    <source>
        <dbReference type="ARBA" id="ARBA00022679"/>
    </source>
</evidence>
<evidence type="ECO:0000313" key="3">
    <source>
        <dbReference type="EMBL" id="OOH71262.1"/>
    </source>
</evidence>
<evidence type="ECO:0000313" key="4">
    <source>
        <dbReference type="Proteomes" id="UP000188586"/>
    </source>
</evidence>
<protein>
    <submittedName>
        <fullName evidence="3">Uncharacterized protein</fullName>
    </submittedName>
</protein>
<reference evidence="3 4" key="1">
    <citation type="submission" date="2016-11" db="EMBL/GenBank/DDBJ databases">
        <title>Comparative genomics of co-occurring bacteria in distinct bioleaching systems unravels niche-specific adaptation.</title>
        <authorList>
            <person name="Zhang X."/>
            <person name="Liu X."/>
            <person name="Yin H."/>
        </authorList>
    </citation>
    <scope>NUCLEOTIDE SEQUENCE [LARGE SCALE GENOMIC DNA]</scope>
    <source>
        <strain evidence="3 4">DX</strain>
    </source>
</reference>
<keyword evidence="1" id="KW-0328">Glycosyltransferase</keyword>
<dbReference type="Pfam" id="PF01075">
    <property type="entry name" value="Glyco_transf_9"/>
    <property type="match status" value="1"/>
</dbReference>
<dbReference type="PANTHER" id="PTHR30160:SF1">
    <property type="entry name" value="LIPOPOLYSACCHARIDE 1,2-N-ACETYLGLUCOSAMINETRANSFERASE-RELATED"/>
    <property type="match status" value="1"/>
</dbReference>
<comment type="caution">
    <text evidence="3">The sequence shown here is derived from an EMBL/GenBank/DDBJ whole genome shotgun (WGS) entry which is preliminary data.</text>
</comment>
<keyword evidence="2" id="KW-0808">Transferase</keyword>
<dbReference type="Gene3D" id="3.40.50.2000">
    <property type="entry name" value="Glycogen Phosphorylase B"/>
    <property type="match status" value="2"/>
</dbReference>
<dbReference type="GO" id="GO:0009244">
    <property type="term" value="P:lipopolysaccharide core region biosynthetic process"/>
    <property type="evidence" value="ECO:0007669"/>
    <property type="project" value="TreeGrafter"/>
</dbReference>
<sequence length="362" mass="40469">MDQKTAASPRIGIYRTRYLGDLILFVPVLRKLLALTDPQNLFLVVNEGTEFPLKQLGVPYFSFDRGTLLRKMQSLQSLKKRLKNQFFDYWVDMTLSDRSRHVTRSVQARMRVACGSAADHRSADPCDLFVPVDYNHGPGHVVDLWEQVFRKAGIPLPESDKDGTLPVDPEALQSVERFLEASNLSGRPLLALHPGGRHWFKRWPPDRFGQLATRWHQENKGATILVATPAERTLIDSVRSAVLPEVPVVPFGGTVPELHALFSRVDVFVGNDSGPLHLARSAGTRVLGLYGSTLPAVWGPLRDPSDALRGKTLYHSLSCSPCDHTGCSLGKQNCLRQISLEESFRLLTKIQQTGRSRSEERT</sequence>
<dbReference type="EMBL" id="MPOJ01000018">
    <property type="protein sequence ID" value="OOH71262.1"/>
    <property type="molecule type" value="Genomic_DNA"/>
</dbReference>
<dbReference type="InterPro" id="IPR051199">
    <property type="entry name" value="LPS_LOS_Heptosyltrfase"/>
</dbReference>
<evidence type="ECO:0000256" key="1">
    <source>
        <dbReference type="ARBA" id="ARBA00022676"/>
    </source>
</evidence>
<organism evidence="3 4">
    <name type="scientific">Leptospirillum ferriphilum</name>
    <dbReference type="NCBI Taxonomy" id="178606"/>
    <lineage>
        <taxon>Bacteria</taxon>
        <taxon>Pseudomonadati</taxon>
        <taxon>Nitrospirota</taxon>
        <taxon>Nitrospiria</taxon>
        <taxon>Nitrospirales</taxon>
        <taxon>Nitrospiraceae</taxon>
        <taxon>Leptospirillum</taxon>
    </lineage>
</organism>
<dbReference type="Proteomes" id="UP000188586">
    <property type="component" value="Unassembled WGS sequence"/>
</dbReference>
<dbReference type="InterPro" id="IPR002201">
    <property type="entry name" value="Glyco_trans_9"/>
</dbReference>